<evidence type="ECO:0000256" key="7">
    <source>
        <dbReference type="SAM" id="SignalP"/>
    </source>
</evidence>
<dbReference type="Pfam" id="PF21376">
    <property type="entry name" value="TOR1A_C"/>
    <property type="match status" value="1"/>
</dbReference>
<feature type="chain" id="PRO_5045430124" description="Torsin" evidence="7">
    <location>
        <begin position="27"/>
        <end position="343"/>
    </location>
</feature>
<keyword evidence="9" id="KW-1185">Reference proteome</keyword>
<evidence type="ECO:0000256" key="1">
    <source>
        <dbReference type="ARBA" id="ARBA00004319"/>
    </source>
</evidence>
<feature type="signal peptide" evidence="7">
    <location>
        <begin position="1"/>
        <end position="26"/>
    </location>
</feature>
<dbReference type="InterPro" id="IPR027417">
    <property type="entry name" value="P-loop_NTPase"/>
</dbReference>
<dbReference type="Pfam" id="PF06309">
    <property type="entry name" value="Torsin"/>
    <property type="match status" value="1"/>
</dbReference>
<feature type="domain" description="Torsin-1A C-terminal" evidence="8">
    <location>
        <begin position="282"/>
        <end position="336"/>
    </location>
</feature>
<dbReference type="InterPro" id="IPR010448">
    <property type="entry name" value="Torsin"/>
</dbReference>
<name>A0ABM1BX66_LIMPO</name>
<proteinExistence type="inferred from homology"/>
<evidence type="ECO:0000259" key="8">
    <source>
        <dbReference type="Pfam" id="PF21376"/>
    </source>
</evidence>
<dbReference type="GeneID" id="106474233"/>
<dbReference type="InterPro" id="IPR017378">
    <property type="entry name" value="Torsin_1/2"/>
</dbReference>
<dbReference type="RefSeq" id="XP_013790377.2">
    <property type="nucleotide sequence ID" value="XM_013934923.2"/>
</dbReference>
<dbReference type="SUPFAM" id="SSF52540">
    <property type="entry name" value="P-loop containing nucleoside triphosphate hydrolases"/>
    <property type="match status" value="1"/>
</dbReference>
<comment type="similarity">
    <text evidence="2 6">Belongs to the ClpA/ClpB family. Torsin subfamily.</text>
</comment>
<sequence length="343" mass="39110">MGRIELTRILFFLLIIALNRLMPCYAFEAISSVVSVIGAATVSMVALGWNAAKCRMYECCDVRWIESNFTGLNNDLGDRLHGQHLVKETVLKTLKGHLRYKNSGKALVMSFHGWTGSGKNYASHMIAENLYKNGLKSKFVHVFVSTRDFMFEDRVDQYKADLQERIQKAIKECPRSLFIFDEIDKMPEGVIDALKPFIDHNPSFDDLDYTRAIYILLSNTGGKEITKVAFEFWLEGKDRNELSLKDIEPLINKGAFNEKGGLSKSDIIQKNLIDIYVPFLPLEKKHVTLCVEDDLRNKGYSPKDFIVQQVAGQLEYYPSEFQLFSTTGCKRVSSKVNLMIDDD</sequence>
<keyword evidence="4 6" id="KW-0256">Endoplasmic reticulum</keyword>
<protein>
    <recommendedName>
        <fullName evidence="6">Torsin</fullName>
    </recommendedName>
</protein>
<reference evidence="10" key="1">
    <citation type="submission" date="2025-08" db="UniProtKB">
        <authorList>
            <consortium name="RefSeq"/>
        </authorList>
    </citation>
    <scope>IDENTIFICATION</scope>
    <source>
        <tissue evidence="10">Muscle</tissue>
    </source>
</reference>
<organism evidence="9 10">
    <name type="scientific">Limulus polyphemus</name>
    <name type="common">Atlantic horseshoe crab</name>
    <dbReference type="NCBI Taxonomy" id="6850"/>
    <lineage>
        <taxon>Eukaryota</taxon>
        <taxon>Metazoa</taxon>
        <taxon>Ecdysozoa</taxon>
        <taxon>Arthropoda</taxon>
        <taxon>Chelicerata</taxon>
        <taxon>Merostomata</taxon>
        <taxon>Xiphosura</taxon>
        <taxon>Limulidae</taxon>
        <taxon>Limulus</taxon>
    </lineage>
</organism>
<evidence type="ECO:0000313" key="10">
    <source>
        <dbReference type="RefSeq" id="XP_013790377.2"/>
    </source>
</evidence>
<dbReference type="Gene3D" id="3.40.50.300">
    <property type="entry name" value="P-loop containing nucleotide triphosphate hydrolases"/>
    <property type="match status" value="1"/>
</dbReference>
<dbReference type="PANTHER" id="PTHR10760">
    <property type="entry name" value="TORSIN"/>
    <property type="match status" value="1"/>
</dbReference>
<keyword evidence="5" id="KW-0325">Glycoprotein</keyword>
<dbReference type="Proteomes" id="UP000694941">
    <property type="component" value="Unplaced"/>
</dbReference>
<evidence type="ECO:0000256" key="5">
    <source>
        <dbReference type="ARBA" id="ARBA00023180"/>
    </source>
</evidence>
<comment type="subcellular location">
    <subcellularLocation>
        <location evidence="1 6">Endoplasmic reticulum lumen</location>
    </subcellularLocation>
</comment>
<evidence type="ECO:0000313" key="9">
    <source>
        <dbReference type="Proteomes" id="UP000694941"/>
    </source>
</evidence>
<evidence type="ECO:0000256" key="2">
    <source>
        <dbReference type="ARBA" id="ARBA00006235"/>
    </source>
</evidence>
<dbReference type="PANTHER" id="PTHR10760:SF2">
    <property type="entry name" value="LD13476P-RELATED"/>
    <property type="match status" value="1"/>
</dbReference>
<evidence type="ECO:0000256" key="6">
    <source>
        <dbReference type="PIRNR" id="PIRNR038079"/>
    </source>
</evidence>
<dbReference type="CDD" id="cd00009">
    <property type="entry name" value="AAA"/>
    <property type="match status" value="1"/>
</dbReference>
<evidence type="ECO:0000256" key="3">
    <source>
        <dbReference type="ARBA" id="ARBA00022729"/>
    </source>
</evidence>
<accession>A0ABM1BX66</accession>
<dbReference type="InterPro" id="IPR049337">
    <property type="entry name" value="TOR1A_C"/>
</dbReference>
<gene>
    <name evidence="10" type="primary">LOC106474233</name>
</gene>
<keyword evidence="3 7" id="KW-0732">Signal</keyword>
<dbReference type="PIRSF" id="PIRSF038079">
    <property type="entry name" value="Torsin_2A"/>
    <property type="match status" value="1"/>
</dbReference>
<evidence type="ECO:0000256" key="4">
    <source>
        <dbReference type="ARBA" id="ARBA00022824"/>
    </source>
</evidence>